<sequence length="72" mass="6849">MRELTANEIEIVDGGTLAGDIAFTAASGWSAGVMGTGVGLVFGGPVGGIAGGLVGFGIGVGAGIGYILAQPR</sequence>
<dbReference type="AlphaFoldDB" id="D2U9T3"/>
<dbReference type="STRING" id="380358.XALC_2556"/>
<reference evidence="2 3" key="1">
    <citation type="journal article" date="2009" name="BMC Genomics">
        <title>The complete genome sequence of Xanthomonas albilineans provides new insights into the reductive genome evolution of the xylem-limited Xanthomonadaceae.</title>
        <authorList>
            <person name="Pieretti I."/>
            <person name="Royer M."/>
            <person name="Barbe V."/>
            <person name="Carrere S."/>
            <person name="Koebnik R."/>
            <person name="Cociancich S."/>
            <person name="Couloux A."/>
            <person name="Darrasse A."/>
            <person name="Gouzy J."/>
            <person name="Jacques M.A."/>
            <person name="Lauber E."/>
            <person name="Manceau C."/>
            <person name="Mangenot S."/>
            <person name="Poussier S."/>
            <person name="Segurens B."/>
            <person name="Szurek B."/>
            <person name="Verdier V."/>
            <person name="Arlat M."/>
            <person name="Rott P."/>
        </authorList>
    </citation>
    <scope>NUCLEOTIDE SEQUENCE [LARGE SCALE GENOMIC DNA]</scope>
    <source>
        <strain evidence="3">GPE PC73 / CFBP 7063</strain>
    </source>
</reference>
<proteinExistence type="predicted"/>
<feature type="transmembrane region" description="Helical" evidence="1">
    <location>
        <begin position="48"/>
        <end position="69"/>
    </location>
</feature>
<evidence type="ECO:0000313" key="2">
    <source>
        <dbReference type="EMBL" id="CBA17035.1"/>
    </source>
</evidence>
<gene>
    <name evidence="2" type="ordered locus">XALc_2556</name>
</gene>
<dbReference type="RefSeq" id="WP_012917030.1">
    <property type="nucleotide sequence ID" value="NC_013722.1"/>
</dbReference>
<keyword evidence="1" id="KW-0812">Transmembrane</keyword>
<accession>D2U9T3</accession>
<dbReference type="Proteomes" id="UP000001890">
    <property type="component" value="Chromosome"/>
</dbReference>
<dbReference type="GeneID" id="79062996"/>
<evidence type="ECO:0000256" key="1">
    <source>
        <dbReference type="SAM" id="Phobius"/>
    </source>
</evidence>
<protein>
    <recommendedName>
        <fullName evidence="4">Bacteriocin</fullName>
    </recommendedName>
</protein>
<dbReference type="KEGG" id="xal:XALC_2556"/>
<dbReference type="EMBL" id="FP565176">
    <property type="protein sequence ID" value="CBA17035.1"/>
    <property type="molecule type" value="Genomic_DNA"/>
</dbReference>
<dbReference type="TCDB" id="1.C.53.1.8">
    <property type="family name" value="the lactocyclicin q (lactocyclicin q) family"/>
</dbReference>
<evidence type="ECO:0000313" key="3">
    <source>
        <dbReference type="Proteomes" id="UP000001890"/>
    </source>
</evidence>
<evidence type="ECO:0008006" key="4">
    <source>
        <dbReference type="Google" id="ProtNLM"/>
    </source>
</evidence>
<feature type="transmembrane region" description="Helical" evidence="1">
    <location>
        <begin position="21"/>
        <end position="42"/>
    </location>
</feature>
<keyword evidence="3" id="KW-1185">Reference proteome</keyword>
<keyword evidence="1" id="KW-1133">Transmembrane helix</keyword>
<name>D2U9T3_XANAP</name>
<keyword evidence="1" id="KW-0472">Membrane</keyword>
<organism evidence="2 3">
    <name type="scientific">Xanthomonas albilineans (strain GPE PC73 / CFBP 7063)</name>
    <dbReference type="NCBI Taxonomy" id="380358"/>
    <lineage>
        <taxon>Bacteria</taxon>
        <taxon>Pseudomonadati</taxon>
        <taxon>Pseudomonadota</taxon>
        <taxon>Gammaproteobacteria</taxon>
        <taxon>Lysobacterales</taxon>
        <taxon>Lysobacteraceae</taxon>
        <taxon>Xanthomonas</taxon>
    </lineage>
</organism>